<comment type="cofactor">
    <cofactor evidence="1 8">
        <name>Mg(2+)</name>
        <dbReference type="ChEBI" id="CHEBI:18420"/>
    </cofactor>
</comment>
<evidence type="ECO:0000256" key="8">
    <source>
        <dbReference type="HAMAP-Rule" id="MF_00265"/>
    </source>
</evidence>
<dbReference type="GO" id="GO:0090729">
    <property type="term" value="F:toxin activity"/>
    <property type="evidence" value="ECO:0007669"/>
    <property type="project" value="UniProtKB-KW"/>
</dbReference>
<evidence type="ECO:0000256" key="1">
    <source>
        <dbReference type="ARBA" id="ARBA00001946"/>
    </source>
</evidence>
<keyword evidence="3 8" id="KW-0540">Nuclease</keyword>
<evidence type="ECO:0000259" key="9">
    <source>
        <dbReference type="Pfam" id="PF01850"/>
    </source>
</evidence>
<evidence type="ECO:0000313" key="11">
    <source>
        <dbReference type="Proteomes" id="UP000005317"/>
    </source>
</evidence>
<feature type="binding site" evidence="8">
    <location>
        <position position="5"/>
    </location>
    <ligand>
        <name>Mg(2+)</name>
        <dbReference type="ChEBI" id="CHEBI:18420"/>
    </ligand>
</feature>
<gene>
    <name evidence="8" type="primary">vapC</name>
    <name evidence="10" type="ORF">Thini_1044</name>
</gene>
<name>A0A656HBE1_THINJ</name>
<dbReference type="PANTHER" id="PTHR33653:SF1">
    <property type="entry name" value="RIBONUCLEASE VAPC2"/>
    <property type="match status" value="1"/>
</dbReference>
<dbReference type="InterPro" id="IPR029060">
    <property type="entry name" value="PIN-like_dom_sf"/>
</dbReference>
<keyword evidence="11" id="KW-1185">Reference proteome</keyword>
<keyword evidence="6 8" id="KW-0460">Magnesium</keyword>
<comment type="function">
    <text evidence="8">Toxic component of a toxin-antitoxin (TA) system. An RNase.</text>
</comment>
<dbReference type="Proteomes" id="UP000005317">
    <property type="component" value="Unassembled WGS sequence"/>
</dbReference>
<dbReference type="InterPro" id="IPR050556">
    <property type="entry name" value="Type_II_TA_system_RNase"/>
</dbReference>
<dbReference type="Pfam" id="PF01850">
    <property type="entry name" value="PIN"/>
    <property type="match status" value="1"/>
</dbReference>
<keyword evidence="2 8" id="KW-1277">Toxin-antitoxin system</keyword>
<dbReference type="GO" id="GO:0004540">
    <property type="term" value="F:RNA nuclease activity"/>
    <property type="evidence" value="ECO:0007669"/>
    <property type="project" value="InterPro"/>
</dbReference>
<evidence type="ECO:0000256" key="4">
    <source>
        <dbReference type="ARBA" id="ARBA00022723"/>
    </source>
</evidence>
<feature type="domain" description="PIN" evidence="9">
    <location>
        <begin position="2"/>
        <end position="115"/>
    </location>
</feature>
<keyword evidence="5 8" id="KW-0378">Hydrolase</keyword>
<dbReference type="GO" id="GO:0000287">
    <property type="term" value="F:magnesium ion binding"/>
    <property type="evidence" value="ECO:0007669"/>
    <property type="project" value="UniProtKB-UniRule"/>
</dbReference>
<evidence type="ECO:0000256" key="3">
    <source>
        <dbReference type="ARBA" id="ARBA00022722"/>
    </source>
</evidence>
<sequence>MILVDTDVLIWVTRKNPQASEFLDTFEDIAISDVTYMELIQGAKNKREAQAIDKTLKNMAVSRLPINDSISERAVALVRRYFHSHSMQLADALIAATALEYGLGLATGNAKHFEVVEGLQLHKYTPLPPTT</sequence>
<evidence type="ECO:0000313" key="10">
    <source>
        <dbReference type="EMBL" id="EIJ33667.1"/>
    </source>
</evidence>
<evidence type="ECO:0000256" key="2">
    <source>
        <dbReference type="ARBA" id="ARBA00022649"/>
    </source>
</evidence>
<keyword evidence="4 8" id="KW-0479">Metal-binding</keyword>
<evidence type="ECO:0000256" key="5">
    <source>
        <dbReference type="ARBA" id="ARBA00022801"/>
    </source>
</evidence>
<accession>A0A656HBE1</accession>
<reference evidence="11" key="1">
    <citation type="journal article" date="2011" name="Stand. Genomic Sci.">
        <title>Genome sequence of the filamentous, gliding Thiothrix nivea neotype strain (JP2(T)).</title>
        <authorList>
            <person name="Lapidus A."/>
            <person name="Nolan M."/>
            <person name="Lucas S."/>
            <person name="Glavina Del Rio T."/>
            <person name="Tice H."/>
            <person name="Cheng J.F."/>
            <person name="Tapia R."/>
            <person name="Han C."/>
            <person name="Goodwin L."/>
            <person name="Pitluck S."/>
            <person name="Liolios K."/>
            <person name="Pagani I."/>
            <person name="Ivanova N."/>
            <person name="Huntemann M."/>
            <person name="Mavromatis K."/>
            <person name="Mikhailova N."/>
            <person name="Pati A."/>
            <person name="Chen A."/>
            <person name="Palaniappan K."/>
            <person name="Land M."/>
            <person name="Brambilla E.M."/>
            <person name="Rohde M."/>
            <person name="Abt B."/>
            <person name="Verbarg S."/>
            <person name="Goker M."/>
            <person name="Bristow J."/>
            <person name="Eisen J.A."/>
            <person name="Markowitz V."/>
            <person name="Hugenholtz P."/>
            <person name="Kyrpides N.C."/>
            <person name="Klenk H.P."/>
            <person name="Woyke T."/>
        </authorList>
    </citation>
    <scope>NUCLEOTIDE SEQUENCE [LARGE SCALE GENOMIC DNA]</scope>
    <source>
        <strain evidence="11">ATCC 35100 / DSM 5205 / JP2</strain>
    </source>
</reference>
<dbReference type="RefSeq" id="WP_002707616.1">
    <property type="nucleotide sequence ID" value="NZ_JH651384.1"/>
</dbReference>
<dbReference type="AlphaFoldDB" id="A0A656HBE1"/>
<dbReference type="InterPro" id="IPR022907">
    <property type="entry name" value="VapC_family"/>
</dbReference>
<dbReference type="HAMAP" id="MF_00265">
    <property type="entry name" value="VapC_Nob1"/>
    <property type="match status" value="1"/>
</dbReference>
<dbReference type="Gene3D" id="3.40.50.1010">
    <property type="entry name" value="5'-nuclease"/>
    <property type="match status" value="1"/>
</dbReference>
<dbReference type="GO" id="GO:0016787">
    <property type="term" value="F:hydrolase activity"/>
    <property type="evidence" value="ECO:0007669"/>
    <property type="project" value="UniProtKB-KW"/>
</dbReference>
<evidence type="ECO:0000256" key="7">
    <source>
        <dbReference type="ARBA" id="ARBA00038093"/>
    </source>
</evidence>
<dbReference type="EC" id="3.1.-.-" evidence="8"/>
<dbReference type="SUPFAM" id="SSF88723">
    <property type="entry name" value="PIN domain-like"/>
    <property type="match status" value="1"/>
</dbReference>
<dbReference type="EMBL" id="JH651384">
    <property type="protein sequence ID" value="EIJ33667.1"/>
    <property type="molecule type" value="Genomic_DNA"/>
</dbReference>
<protein>
    <recommendedName>
        <fullName evidence="8">Ribonuclease VapC</fullName>
        <shortName evidence="8">RNase VapC</shortName>
        <ecNumber evidence="8">3.1.-.-</ecNumber>
    </recommendedName>
    <alternativeName>
        <fullName evidence="8">Toxin VapC</fullName>
    </alternativeName>
</protein>
<dbReference type="PANTHER" id="PTHR33653">
    <property type="entry name" value="RIBONUCLEASE VAPC2"/>
    <property type="match status" value="1"/>
</dbReference>
<feature type="binding site" evidence="8">
    <location>
        <position position="91"/>
    </location>
    <ligand>
        <name>Mg(2+)</name>
        <dbReference type="ChEBI" id="CHEBI:18420"/>
    </ligand>
</feature>
<keyword evidence="8" id="KW-0800">Toxin</keyword>
<dbReference type="InterPro" id="IPR002716">
    <property type="entry name" value="PIN_dom"/>
</dbReference>
<comment type="similarity">
    <text evidence="7 8">Belongs to the PINc/VapC protein family.</text>
</comment>
<dbReference type="CDD" id="cd18741">
    <property type="entry name" value="PIN_VapC4-5_FitB-like"/>
    <property type="match status" value="1"/>
</dbReference>
<evidence type="ECO:0000256" key="6">
    <source>
        <dbReference type="ARBA" id="ARBA00022842"/>
    </source>
</evidence>
<organism evidence="10 11">
    <name type="scientific">Thiothrix nivea (strain ATCC 35100 / DSM 5205 / JP2)</name>
    <dbReference type="NCBI Taxonomy" id="870187"/>
    <lineage>
        <taxon>Bacteria</taxon>
        <taxon>Pseudomonadati</taxon>
        <taxon>Pseudomonadota</taxon>
        <taxon>Gammaproteobacteria</taxon>
        <taxon>Thiotrichales</taxon>
        <taxon>Thiotrichaceae</taxon>
        <taxon>Thiothrix</taxon>
    </lineage>
</organism>
<proteinExistence type="inferred from homology"/>